<dbReference type="InterPro" id="IPR023213">
    <property type="entry name" value="CAT-like_dom_sf"/>
</dbReference>
<dbReference type="InterPro" id="IPR020845">
    <property type="entry name" value="AMP-binding_CS"/>
</dbReference>
<dbReference type="Gene3D" id="3.30.300.30">
    <property type="match status" value="2"/>
</dbReference>
<dbReference type="Gene3D" id="3.30.559.30">
    <property type="entry name" value="Nonribosomal peptide synthetase, condensation domain"/>
    <property type="match status" value="1"/>
</dbReference>
<keyword evidence="2" id="KW-0596">Phosphopantetheine</keyword>
<dbReference type="FunFam" id="3.40.50.12780:FF:000012">
    <property type="entry name" value="Non-ribosomal peptide synthetase"/>
    <property type="match status" value="1"/>
</dbReference>
<dbReference type="InterPro" id="IPR010060">
    <property type="entry name" value="NRPS_synth"/>
</dbReference>
<evidence type="ECO:0000313" key="7">
    <source>
        <dbReference type="EMBL" id="GIE13627.1"/>
    </source>
</evidence>
<dbReference type="FunFam" id="1.10.1200.10:FF:000005">
    <property type="entry name" value="Nonribosomal peptide synthetase 1"/>
    <property type="match status" value="1"/>
</dbReference>
<dbReference type="SUPFAM" id="SSF53335">
    <property type="entry name" value="S-adenosyl-L-methionine-dependent methyltransferases"/>
    <property type="match status" value="1"/>
</dbReference>
<dbReference type="GO" id="GO:0009403">
    <property type="term" value="P:toxin biosynthetic process"/>
    <property type="evidence" value="ECO:0007669"/>
    <property type="project" value="UniProtKB-ARBA"/>
</dbReference>
<keyword evidence="4" id="KW-0677">Repeat</keyword>
<evidence type="ECO:0000256" key="5">
    <source>
        <dbReference type="ARBA" id="ARBA00023194"/>
    </source>
</evidence>
<dbReference type="GO" id="GO:0008610">
    <property type="term" value="P:lipid biosynthetic process"/>
    <property type="evidence" value="ECO:0007669"/>
    <property type="project" value="UniProtKB-ARBA"/>
</dbReference>
<dbReference type="FunFam" id="2.30.38.10:FF:000001">
    <property type="entry name" value="Non-ribosomal peptide synthetase PvdI"/>
    <property type="match status" value="1"/>
</dbReference>
<dbReference type="InterPro" id="IPR036736">
    <property type="entry name" value="ACP-like_sf"/>
</dbReference>
<gene>
    <name evidence="7" type="ORF">Afe05nite_54670</name>
</gene>
<accession>A0A919J5B0</accession>
<dbReference type="SUPFAM" id="SSF52777">
    <property type="entry name" value="CoA-dependent acyltransferases"/>
    <property type="match status" value="2"/>
</dbReference>
<dbReference type="NCBIfam" id="TIGR01733">
    <property type="entry name" value="AA-adenyl-dom"/>
    <property type="match status" value="1"/>
</dbReference>
<dbReference type="Gene3D" id="3.30.559.10">
    <property type="entry name" value="Chloramphenicol acetyltransferase-like domain"/>
    <property type="match status" value="1"/>
</dbReference>
<dbReference type="InterPro" id="IPR029063">
    <property type="entry name" value="SAM-dependent_MTases_sf"/>
</dbReference>
<evidence type="ECO:0000259" key="6">
    <source>
        <dbReference type="PROSITE" id="PS50075"/>
    </source>
</evidence>
<dbReference type="InterPro" id="IPR013217">
    <property type="entry name" value="Methyltransf_12"/>
</dbReference>
<dbReference type="PROSITE" id="PS50075">
    <property type="entry name" value="CARRIER"/>
    <property type="match status" value="1"/>
</dbReference>
<proteinExistence type="predicted"/>
<name>A0A919J5B0_9ACTN</name>
<dbReference type="Gene3D" id="1.10.1200.10">
    <property type="entry name" value="ACP-like"/>
    <property type="match status" value="1"/>
</dbReference>
<organism evidence="7 8">
    <name type="scientific">Paractinoplanes ferrugineus</name>
    <dbReference type="NCBI Taxonomy" id="113564"/>
    <lineage>
        <taxon>Bacteria</taxon>
        <taxon>Bacillati</taxon>
        <taxon>Actinomycetota</taxon>
        <taxon>Actinomycetes</taxon>
        <taxon>Micromonosporales</taxon>
        <taxon>Micromonosporaceae</taxon>
        <taxon>Paractinoplanes</taxon>
    </lineage>
</organism>
<dbReference type="InterPro" id="IPR020806">
    <property type="entry name" value="PKS_PP-bd"/>
</dbReference>
<dbReference type="Gene3D" id="3.40.50.150">
    <property type="entry name" value="Vaccinia Virus protein VP39"/>
    <property type="match status" value="1"/>
</dbReference>
<keyword evidence="8" id="KW-1185">Reference proteome</keyword>
<dbReference type="NCBIfam" id="TIGR01720">
    <property type="entry name" value="NRPS-para261"/>
    <property type="match status" value="1"/>
</dbReference>
<keyword evidence="3" id="KW-0597">Phosphoprotein</keyword>
<dbReference type="PROSITE" id="PS00455">
    <property type="entry name" value="AMP_BINDING"/>
    <property type="match status" value="1"/>
</dbReference>
<dbReference type="PANTHER" id="PTHR45527">
    <property type="entry name" value="NONRIBOSOMAL PEPTIDE SYNTHETASE"/>
    <property type="match status" value="1"/>
</dbReference>
<sequence>MQSTDCTIEERERSSGGPLTVAPATLPEVFAASLGRDPDAVAVVFEDREISYAELDARANRLAHLLIARGAGPDRVVGLAVPRSIEMIVAELAVLKAGAAYLPLDPADPAERLGYLIADTRPIGLVTTAAVADRLPAPAGLPRVLLDDPAVAAELAGAPATDPIRAGLRVGHAAYVIYTSGSTGRPKGVLLTHAGVAKLMSTQFERFGLTPDVRVLHFASPSFDVAFWDLVLALGSGGRIVVVPADRRVAGPALTEYAMRHRANFMILPPALLAALPPECELPPGILLAGTERVSPELVARWASGRRMFNAYGPTEATVNSTLGECVPGVADGGSVPIGRPDPATDAYVLDAALRPVAAGETGELYLAGPGLARCYVNRPDLTAERFVANPFDEAGGRMYRTGDVARWRIDGRLDFLGRVDDQVKVRGYRIELGEVESVLARHPGVGQVAVIAREDRPGDVRLAAYVVPSGTAEAPGERADAQVAEWKELHELLYQAGRVERFDENFTGWNSSFDGAPIPLDEMREWRDATVERIEALAPQRILELGVGSGLLLSRLAPAVRSYWGLDLSEQAVATLRGATADRPGVVLRAQPAHDLTGVPEGHFDTVVLNSVAQYFPSADYLTEVLRAAVTRLAPGGRIFVGDVRNLRLHRMLHEAIAAGRPGYDVETALRAERELLVDPDYFATLALPGVRSVDVRVKQSRHDNELSRYRYDVVLRTEDPAPRPPTVEHAWTGPDAVRDLLAGRPERVRVTGVPNALLAAGGVTADEVAGLARAAGYRVAVTWNGDSHTGALDAVLQREGEPAGDYRPGPAVPLTNTPAASTDPAALVKALRLHAESWLPAYMVPTGYVLLATLPVLTSGKLDRAALPAPDYAVLATGTAPRGPREKALCALYADVLGVPGVGIDDDFFRLGGDSIMSIQLVLRARAAGLICTSRQVFEARTVAALAEVVTEAATIHPEAPDDGLGEIPFTPILRWLDETGGDLTAFSQSIVVTTPAGARAGELAALLARLTDRQDLLRATMDRDAGVLRVAPRGSGRDWLRVAADGATIAAEEQAAARRLDPTRGVLAQAVFFPAARQLLLVVHHSVVDGVSLRILPDDLAALWDSRADSAAGTSHPGPTPTGTSFRRWALGLREAAARRAGELPLWTRILDGPDPALGHRPLRPVDDLASVTRHTVRLPAASTEPVITGVASVFHAGVNDVLLTGLALAVARWRGGAERSVLIALEGHGREEQVVPGADLAGTLGWFTSVFPVRLDPGDADLTEAFAGGPAAGVALKRVKEQLREIPDHGIGYGLLRHLHPDTGPVLAARAEPQISFNYLGRFAAGSGADWAPVAGHGILAGGFDLGMPVAPYTLEINAYVQDTVDGPELGVTWAYPRELLSGAAVAELADGWFAALEALARHARGPAAGGLTPSDLTLALSQDEIDEFEAEWELP</sequence>
<dbReference type="InterPro" id="IPR009081">
    <property type="entry name" value="PP-bd_ACP"/>
</dbReference>
<dbReference type="GO" id="GO:0003824">
    <property type="term" value="F:catalytic activity"/>
    <property type="evidence" value="ECO:0007669"/>
    <property type="project" value="InterPro"/>
</dbReference>
<dbReference type="RefSeq" id="WP_203820073.1">
    <property type="nucleotide sequence ID" value="NZ_BAAABP010000002.1"/>
</dbReference>
<evidence type="ECO:0000256" key="4">
    <source>
        <dbReference type="ARBA" id="ARBA00022737"/>
    </source>
</evidence>
<dbReference type="InterPro" id="IPR001242">
    <property type="entry name" value="Condensation_dom"/>
</dbReference>
<comment type="cofactor">
    <cofactor evidence="1">
        <name>pantetheine 4'-phosphate</name>
        <dbReference type="ChEBI" id="CHEBI:47942"/>
    </cofactor>
</comment>
<evidence type="ECO:0000256" key="1">
    <source>
        <dbReference type="ARBA" id="ARBA00001957"/>
    </source>
</evidence>
<dbReference type="SUPFAM" id="SSF47336">
    <property type="entry name" value="ACP-like"/>
    <property type="match status" value="1"/>
</dbReference>
<dbReference type="InterPro" id="IPR025110">
    <property type="entry name" value="AMP-bd_C"/>
</dbReference>
<dbReference type="GO" id="GO:0005737">
    <property type="term" value="C:cytoplasm"/>
    <property type="evidence" value="ECO:0007669"/>
    <property type="project" value="TreeGrafter"/>
</dbReference>
<dbReference type="EMBL" id="BOMM01000050">
    <property type="protein sequence ID" value="GIE13627.1"/>
    <property type="molecule type" value="Genomic_DNA"/>
</dbReference>
<dbReference type="GO" id="GO:0017000">
    <property type="term" value="P:antibiotic biosynthetic process"/>
    <property type="evidence" value="ECO:0007669"/>
    <property type="project" value="UniProtKB-KW"/>
</dbReference>
<dbReference type="Pfam" id="PF08242">
    <property type="entry name" value="Methyltransf_12"/>
    <property type="match status" value="1"/>
</dbReference>
<dbReference type="FunFam" id="3.40.50.980:FF:000001">
    <property type="entry name" value="Non-ribosomal peptide synthetase"/>
    <property type="match status" value="1"/>
</dbReference>
<protein>
    <recommendedName>
        <fullName evidence="6">Carrier domain-containing protein</fullName>
    </recommendedName>
</protein>
<dbReference type="GO" id="GO:0031177">
    <property type="term" value="F:phosphopantetheine binding"/>
    <property type="evidence" value="ECO:0007669"/>
    <property type="project" value="InterPro"/>
</dbReference>
<dbReference type="Gene3D" id="3.40.50.980">
    <property type="match status" value="2"/>
</dbReference>
<dbReference type="SUPFAM" id="SSF56801">
    <property type="entry name" value="Acetyl-CoA synthetase-like"/>
    <property type="match status" value="1"/>
</dbReference>
<dbReference type="PANTHER" id="PTHR45527:SF1">
    <property type="entry name" value="FATTY ACID SYNTHASE"/>
    <property type="match status" value="1"/>
</dbReference>
<dbReference type="Pfam" id="PF13193">
    <property type="entry name" value="AMP-binding_C"/>
    <property type="match status" value="1"/>
</dbReference>
<dbReference type="Pfam" id="PF00501">
    <property type="entry name" value="AMP-binding"/>
    <property type="match status" value="1"/>
</dbReference>
<comment type="caution">
    <text evidence="7">The sequence shown here is derived from an EMBL/GenBank/DDBJ whole genome shotgun (WGS) entry which is preliminary data.</text>
</comment>
<evidence type="ECO:0000256" key="3">
    <source>
        <dbReference type="ARBA" id="ARBA00022553"/>
    </source>
</evidence>
<reference evidence="7" key="1">
    <citation type="submission" date="2021-01" db="EMBL/GenBank/DDBJ databases">
        <title>Whole genome shotgun sequence of Actinoplanes ferrugineus NBRC 15555.</title>
        <authorList>
            <person name="Komaki H."/>
            <person name="Tamura T."/>
        </authorList>
    </citation>
    <scope>NUCLEOTIDE SEQUENCE</scope>
    <source>
        <strain evidence="7">NBRC 15555</strain>
    </source>
</reference>
<keyword evidence="5" id="KW-0045">Antibiotic biosynthesis</keyword>
<dbReference type="CDD" id="cd02440">
    <property type="entry name" value="AdoMet_MTases"/>
    <property type="match status" value="1"/>
</dbReference>
<dbReference type="SMART" id="SM00823">
    <property type="entry name" value="PKS_PP"/>
    <property type="match status" value="1"/>
</dbReference>
<dbReference type="Proteomes" id="UP000598174">
    <property type="component" value="Unassembled WGS sequence"/>
</dbReference>
<dbReference type="InterPro" id="IPR045851">
    <property type="entry name" value="AMP-bd_C_sf"/>
</dbReference>
<evidence type="ECO:0000256" key="2">
    <source>
        <dbReference type="ARBA" id="ARBA00022450"/>
    </source>
</evidence>
<feature type="domain" description="Carrier" evidence="6">
    <location>
        <begin position="882"/>
        <end position="956"/>
    </location>
</feature>
<dbReference type="Pfam" id="PF00550">
    <property type="entry name" value="PP-binding"/>
    <property type="match status" value="1"/>
</dbReference>
<dbReference type="InterPro" id="IPR000873">
    <property type="entry name" value="AMP-dep_synth/lig_dom"/>
</dbReference>
<evidence type="ECO:0000313" key="8">
    <source>
        <dbReference type="Proteomes" id="UP000598174"/>
    </source>
</evidence>
<dbReference type="Gene3D" id="2.30.38.10">
    <property type="entry name" value="Luciferase, Domain 3"/>
    <property type="match status" value="1"/>
</dbReference>
<dbReference type="GO" id="GO:0043041">
    <property type="term" value="P:amino acid activation for nonribosomal peptide biosynthetic process"/>
    <property type="evidence" value="ECO:0007669"/>
    <property type="project" value="TreeGrafter"/>
</dbReference>
<dbReference type="Pfam" id="PF00668">
    <property type="entry name" value="Condensation"/>
    <property type="match status" value="1"/>
</dbReference>
<dbReference type="InterPro" id="IPR010071">
    <property type="entry name" value="AA_adenyl_dom"/>
</dbReference>